<sequence length="236" mass="24855">MGEEMAAEKFRAQFTKVLEPLVSKLGFVNPNHLTWSTLVLALGAAWLYINAGRDSEGGWMLLGAIGLLTLASLFDALDGQIARAHGKASDYGDFLDHTIDRIVDIILLVAIGLSSAWIGDEVWLGYSAALLTLMGSYMGTQAQSVGLGRNYGGFGRADRLVVIMLATIVASIQSFRGNGDFAAIDLPMGSLAINPLSVALLISAAGGAYTFLVRFVASRKGLLARLSASLGGESEG</sequence>
<dbReference type="GO" id="GO:0008444">
    <property type="term" value="F:CDP-diacylglycerol-glycerol-3-phosphate 3-phosphatidyltransferase activity"/>
    <property type="evidence" value="ECO:0007669"/>
    <property type="project" value="UniProtKB-EC"/>
</dbReference>
<protein>
    <submittedName>
        <fullName evidence="4">CDP-alcohol phosphatidyltransferase (PgsA, PGS1)</fullName>
        <ecNumber evidence="4">2.7.8.5</ecNumber>
    </submittedName>
</protein>
<feature type="transmembrane region" description="Helical" evidence="3">
    <location>
        <begin position="57"/>
        <end position="77"/>
    </location>
</feature>
<dbReference type="InterPro" id="IPR043130">
    <property type="entry name" value="CDP-OH_PTrfase_TM_dom"/>
</dbReference>
<proteinExistence type="inferred from homology"/>
<name>A0A075GJW1_9EURY</name>
<dbReference type="EC" id="2.7.8.5" evidence="4"/>
<dbReference type="InterPro" id="IPR048254">
    <property type="entry name" value="CDP_ALCOHOL_P_TRANSF_CS"/>
</dbReference>
<evidence type="ECO:0000256" key="1">
    <source>
        <dbReference type="ARBA" id="ARBA00022679"/>
    </source>
</evidence>
<keyword evidence="1 2" id="KW-0808">Transferase</keyword>
<dbReference type="Pfam" id="PF01066">
    <property type="entry name" value="CDP-OH_P_transf"/>
    <property type="match status" value="1"/>
</dbReference>
<gene>
    <name evidence="4" type="primary">PGS1</name>
    <name evidence="4" type="synonym">pgsA</name>
</gene>
<feature type="transmembrane region" description="Helical" evidence="3">
    <location>
        <begin position="196"/>
        <end position="217"/>
    </location>
</feature>
<evidence type="ECO:0000313" key="4">
    <source>
        <dbReference type="EMBL" id="AIF02217.1"/>
    </source>
</evidence>
<dbReference type="AlphaFoldDB" id="A0A075GJW1"/>
<keyword evidence="3" id="KW-0472">Membrane</keyword>
<feature type="transmembrane region" description="Helical" evidence="3">
    <location>
        <begin position="123"/>
        <end position="140"/>
    </location>
</feature>
<dbReference type="GO" id="GO:0016020">
    <property type="term" value="C:membrane"/>
    <property type="evidence" value="ECO:0007669"/>
    <property type="project" value="InterPro"/>
</dbReference>
<dbReference type="InterPro" id="IPR000462">
    <property type="entry name" value="CDP-OH_P_trans"/>
</dbReference>
<evidence type="ECO:0000256" key="2">
    <source>
        <dbReference type="RuleBase" id="RU003750"/>
    </source>
</evidence>
<dbReference type="GO" id="GO:0008654">
    <property type="term" value="P:phospholipid biosynthetic process"/>
    <property type="evidence" value="ECO:0007669"/>
    <property type="project" value="InterPro"/>
</dbReference>
<evidence type="ECO:0000256" key="3">
    <source>
        <dbReference type="SAM" id="Phobius"/>
    </source>
</evidence>
<keyword evidence="3" id="KW-1133">Transmembrane helix</keyword>
<feature type="transmembrane region" description="Helical" evidence="3">
    <location>
        <begin position="160"/>
        <end position="176"/>
    </location>
</feature>
<feature type="transmembrane region" description="Helical" evidence="3">
    <location>
        <begin position="33"/>
        <end position="51"/>
    </location>
</feature>
<comment type="similarity">
    <text evidence="2">Belongs to the CDP-alcohol phosphatidyltransferase class-I family.</text>
</comment>
<keyword evidence="3" id="KW-0812">Transmembrane</keyword>
<dbReference type="PROSITE" id="PS00379">
    <property type="entry name" value="CDP_ALCOHOL_P_TRANSF"/>
    <property type="match status" value="1"/>
</dbReference>
<accession>A0A075GJW1</accession>
<dbReference type="Gene3D" id="1.20.120.1760">
    <property type="match status" value="1"/>
</dbReference>
<dbReference type="EMBL" id="KF900643">
    <property type="protein sequence ID" value="AIF02217.1"/>
    <property type="molecule type" value="Genomic_DNA"/>
</dbReference>
<reference evidence="4" key="1">
    <citation type="journal article" date="2014" name="Genome Biol. Evol.">
        <title>Pangenome evidence for extensive interdomain horizontal transfer affecting lineage core and shell genes in uncultured planktonic thaumarchaeota and euryarchaeota.</title>
        <authorList>
            <person name="Deschamps P."/>
            <person name="Zivanovic Y."/>
            <person name="Moreira D."/>
            <person name="Rodriguez-Valera F."/>
            <person name="Lopez-Garcia P."/>
        </authorList>
    </citation>
    <scope>NUCLEOTIDE SEQUENCE</scope>
</reference>
<organism evidence="4">
    <name type="scientific">uncultured marine group II/III euryarchaeote KM3_155_E06</name>
    <dbReference type="NCBI Taxonomy" id="1457897"/>
    <lineage>
        <taxon>Archaea</taxon>
        <taxon>Methanobacteriati</taxon>
        <taxon>Methanobacteriota</taxon>
        <taxon>environmental samples</taxon>
    </lineage>
</organism>